<keyword evidence="2" id="KW-1133">Transmembrane helix</keyword>
<dbReference type="RefSeq" id="WP_284679185.1">
    <property type="nucleotide sequence ID" value="NZ_CP060096.1"/>
</dbReference>
<keyword evidence="2" id="KW-0472">Membrane</keyword>
<dbReference type="InterPro" id="IPR014195">
    <property type="entry name" value="Spore_III_AG"/>
</dbReference>
<evidence type="ECO:0000256" key="1">
    <source>
        <dbReference type="SAM" id="MobiDB-lite"/>
    </source>
</evidence>
<feature type="region of interest" description="Disordered" evidence="1">
    <location>
        <begin position="101"/>
        <end position="120"/>
    </location>
</feature>
<accession>A0A974Y480</accession>
<name>A0A974Y480_9THEO</name>
<evidence type="ECO:0000313" key="3">
    <source>
        <dbReference type="EMBL" id="QSZ26512.1"/>
    </source>
</evidence>
<reference evidence="3" key="1">
    <citation type="submission" date="2020-08" db="EMBL/GenBank/DDBJ databases">
        <title>Genomic insights into the carbon and energy metabolism of the first obligate autotrophic acetogenic bacterium Aceticella autotrophica gen. nov., sp. nov.</title>
        <authorList>
            <person name="Toshchakov S.V."/>
            <person name="Elcheninov A.G."/>
            <person name="Kublanov I.V."/>
            <person name="Frolov E.N."/>
            <person name="Lebedinsky A.V."/>
        </authorList>
    </citation>
    <scope>NUCLEOTIDE SEQUENCE</scope>
    <source>
        <strain evidence="3">3443-3Ac</strain>
    </source>
</reference>
<dbReference type="Proteomes" id="UP000671913">
    <property type="component" value="Chromosome"/>
</dbReference>
<keyword evidence="2" id="KW-0812">Transmembrane</keyword>
<protein>
    <submittedName>
        <fullName evidence="3">Stage III sporulation protein AG</fullName>
    </submittedName>
</protein>
<dbReference type="AlphaFoldDB" id="A0A974Y480"/>
<dbReference type="KEGG" id="aaut:ACETAC_06210"/>
<sequence length="191" mass="20944">MYLNKLKEKILKTDSKTVHDLIIIFIIGLIILIGASVFVKPQPTNKNNDKQMVIKQDINNDYAKEVENNLKNVLSKIHGVGKVDVMITLNTDEEVVAATDSVQSETSTNEKDNNGGTRVTTQTETNNKIVTSQTTTGQNQPIILKKVMPEIRGVIVVAEGADNPNIQYQLLSAVQTALGIPAYKVKVISSN</sequence>
<dbReference type="EMBL" id="CP060096">
    <property type="protein sequence ID" value="QSZ26512.1"/>
    <property type="molecule type" value="Genomic_DNA"/>
</dbReference>
<keyword evidence="4" id="KW-1185">Reference proteome</keyword>
<evidence type="ECO:0000256" key="2">
    <source>
        <dbReference type="SAM" id="Phobius"/>
    </source>
</evidence>
<dbReference type="NCBIfam" id="TIGR02830">
    <property type="entry name" value="spore_III_AG"/>
    <property type="match status" value="1"/>
</dbReference>
<proteinExistence type="predicted"/>
<organism evidence="3 4">
    <name type="scientific">Aceticella autotrophica</name>
    <dbReference type="NCBI Taxonomy" id="2755338"/>
    <lineage>
        <taxon>Bacteria</taxon>
        <taxon>Bacillati</taxon>
        <taxon>Bacillota</taxon>
        <taxon>Clostridia</taxon>
        <taxon>Thermoanaerobacterales</taxon>
        <taxon>Thermoanaerobacteraceae</taxon>
        <taxon>Aceticella</taxon>
    </lineage>
</organism>
<gene>
    <name evidence="3" type="primary">spoIIIAG</name>
    <name evidence="3" type="ORF">ACETAC_06210</name>
</gene>
<evidence type="ECO:0000313" key="4">
    <source>
        <dbReference type="Proteomes" id="UP000671913"/>
    </source>
</evidence>
<feature type="transmembrane region" description="Helical" evidence="2">
    <location>
        <begin position="21"/>
        <end position="39"/>
    </location>
</feature>